<gene>
    <name evidence="1" type="ORF">E3D37_26645</name>
</gene>
<protein>
    <submittedName>
        <fullName evidence="1">Uncharacterized protein</fullName>
    </submittedName>
</protein>
<reference evidence="1 2" key="1">
    <citation type="submission" date="2019-03" db="EMBL/GenBank/DDBJ databases">
        <title>Burkholderia cepacia outbreak.</title>
        <authorList>
            <person name="Farzana R."/>
            <person name="Walsh T.R."/>
        </authorList>
    </citation>
    <scope>NUCLEOTIDE SEQUENCE [LARGE SCALE GENOMIC DNA]</scope>
    <source>
        <strain evidence="2">d13</strain>
    </source>
</reference>
<dbReference type="RefSeq" id="WP_091923928.1">
    <property type="nucleotide sequence ID" value="NZ_FOIG01000021.1"/>
</dbReference>
<dbReference type="EMBL" id="SNSQ01000035">
    <property type="protein sequence ID" value="TEU41600.1"/>
    <property type="molecule type" value="Genomic_DNA"/>
</dbReference>
<sequence>MSHLIRFIERVRDNLTPDEWKFFSARYIERKSVADSAALVPAFAGDGEAVHQLVLRKLRAGEVQS</sequence>
<dbReference type="GeneID" id="99665292"/>
<dbReference type="AlphaFoldDB" id="A0AAX2RK88"/>
<evidence type="ECO:0000313" key="1">
    <source>
        <dbReference type="EMBL" id="TEU41600.1"/>
    </source>
</evidence>
<proteinExistence type="predicted"/>
<comment type="caution">
    <text evidence="1">The sequence shown here is derived from an EMBL/GenBank/DDBJ whole genome shotgun (WGS) entry which is preliminary data.</text>
</comment>
<dbReference type="Proteomes" id="UP000298234">
    <property type="component" value="Unassembled WGS sequence"/>
</dbReference>
<evidence type="ECO:0000313" key="2">
    <source>
        <dbReference type="Proteomes" id="UP000298234"/>
    </source>
</evidence>
<name>A0AAX2RK88_BURCE</name>
<organism evidence="1 2">
    <name type="scientific">Burkholderia cepacia</name>
    <name type="common">Pseudomonas cepacia</name>
    <dbReference type="NCBI Taxonomy" id="292"/>
    <lineage>
        <taxon>Bacteria</taxon>
        <taxon>Pseudomonadati</taxon>
        <taxon>Pseudomonadota</taxon>
        <taxon>Betaproteobacteria</taxon>
        <taxon>Burkholderiales</taxon>
        <taxon>Burkholderiaceae</taxon>
        <taxon>Burkholderia</taxon>
        <taxon>Burkholderia cepacia complex</taxon>
    </lineage>
</organism>
<accession>A0AAX2RK88</accession>